<feature type="compositionally biased region" description="Acidic residues" evidence="1">
    <location>
        <begin position="274"/>
        <end position="289"/>
    </location>
</feature>
<feature type="region of interest" description="Disordered" evidence="1">
    <location>
        <begin position="979"/>
        <end position="998"/>
    </location>
</feature>
<comment type="caution">
    <text evidence="2">The sequence shown here is derived from an EMBL/GenBank/DDBJ whole genome shotgun (WGS) entry which is preliminary data.</text>
</comment>
<dbReference type="GO" id="GO:0007165">
    <property type="term" value="P:signal transduction"/>
    <property type="evidence" value="ECO:0007669"/>
    <property type="project" value="InterPro"/>
</dbReference>
<accession>A0A8E0S4T0</accession>
<name>A0A8E0S4T0_9TREM</name>
<evidence type="ECO:0000313" key="3">
    <source>
        <dbReference type="Proteomes" id="UP000728185"/>
    </source>
</evidence>
<dbReference type="AlphaFoldDB" id="A0A8E0S4T0"/>
<dbReference type="Proteomes" id="UP000728185">
    <property type="component" value="Unassembled WGS sequence"/>
</dbReference>
<dbReference type="SUPFAM" id="SSF81296">
    <property type="entry name" value="E set domains"/>
    <property type="match status" value="1"/>
</dbReference>
<feature type="region of interest" description="Disordered" evidence="1">
    <location>
        <begin position="270"/>
        <end position="316"/>
    </location>
</feature>
<dbReference type="InterPro" id="IPR036834">
    <property type="entry name" value="Bcl-2-like_sf"/>
</dbReference>
<feature type="compositionally biased region" description="Polar residues" evidence="1">
    <location>
        <begin position="764"/>
        <end position="780"/>
    </location>
</feature>
<sequence>MAINPGDSRLPRYREGTALPVFRKQSPSQAVCLYLTNRDIWSNLLEVYERKQQTGSEVTQPPECGAPPLSAATADFEPAHHGVIEGVVHINPWLIDIGSYVYVEVVARYRYARSELDPFDCEVNEVIFKRRRLVNPPRNYQNEGPKVLRNPPPDLYTYSSRTRRLYEKLGGPVSGQAMLDENLTASGVILGNSNYTRRNRTFLPQTKAIQSSGHPDHPFVTYNFPFRFDINGAPDSVYLKSCPHPGPDGGPPPPNRMQLFYQAVFGFAHHESDSDPDSPSDYEDSDEEENPKIRHPGEPIRVKKTSASQAKKTRQWEKDLFHKDAYPWRPRPKRAPRDGVAWTVRVYVVPSSSSIPRTEHIATMTIRKLSYIPPVVALEHMNPPQSHIDYCLSVGPRTGLDAGVITLLAKLDRVLYTPGQPIMCDIKLHNSSVRVIHRIIVEVHQCLRVKACTGRVWRSFICRRCLTDNSLISGMPVLPGTENSTIRVTLNPWPTEASIRQAIQVPSGPIRPSGLANMQESWAFRLPRIPGQEFALQAPPRHEPVPPSHIQKRSLACSSFTGVLDQVLSIGDELSLMRPLGESVDFWKDIWSGNPHRNCRCVHRKRRPGEPERSDWMPPEEPYPRSIDCADVHPQDDEANEGHARQNLLAPFCQKCIGYSVLSQYPIHVSYEVVVQAELLPQHQPNPLGSESAIRKAGLSSGLLINPEGTIIGPDGPRITMPCLLGYRKPYPEERIPLANFHIDQRQDCKDHVSGTIPDVSSVDVPTSHANPSSASTITASGRPLSSIDELHSTCSYSYFCHSSSCPKPDQMIPTLGNKMGGGDPTFLIASDPTTPDAAFLNRGLTRSNSQSSHSKTSASSSDSPIMFSPMPDKPSEPSFDPIHLPEEQNGNETAEQNVQKYAFYVAAMIDVLSQRIMNQITEDDLDRRLRRLEVEAATSLGGTADISAVGEAPISTGDHNSFVDVPVCPGSVPNSVTDSVGVTRPSAPESNHRKPSLLSESHTIERVLLAQVRRLERRKKLDIKIDLFNHLPRHTQYTTFEADMLRLLGRQPSWHHIAILYYLARCTVRHVLKTHLAELDALQHTTTGMDSVPNPNARLRSFSSAAMLVELNQVERKFSMVNSSLTRDKQTQETMIAEIGRCRARVERVKDFTMTFFTRWYADWVSKHGGWRSLIEDAEDSELD</sequence>
<dbReference type="InterPro" id="IPR014752">
    <property type="entry name" value="Arrestin-like_C"/>
</dbReference>
<evidence type="ECO:0008006" key="4">
    <source>
        <dbReference type="Google" id="ProtNLM"/>
    </source>
</evidence>
<dbReference type="InterPro" id="IPR014753">
    <property type="entry name" value="Arrestin_N"/>
</dbReference>
<proteinExistence type="predicted"/>
<feature type="region of interest" description="Disordered" evidence="1">
    <location>
        <begin position="762"/>
        <end position="781"/>
    </location>
</feature>
<reference evidence="2" key="1">
    <citation type="submission" date="2019-05" db="EMBL/GenBank/DDBJ databases">
        <title>Annotation for the trematode Fasciolopsis buski.</title>
        <authorList>
            <person name="Choi Y.-J."/>
        </authorList>
    </citation>
    <scope>NUCLEOTIDE SEQUENCE</scope>
    <source>
        <strain evidence="2">HT</strain>
        <tissue evidence="2">Whole worm</tissue>
    </source>
</reference>
<feature type="compositionally biased region" description="Low complexity" evidence="1">
    <location>
        <begin position="848"/>
        <end position="864"/>
    </location>
</feature>
<feature type="region of interest" description="Disordered" evidence="1">
    <location>
        <begin position="838"/>
        <end position="888"/>
    </location>
</feature>
<gene>
    <name evidence="2" type="ORF">FBUS_05546</name>
</gene>
<dbReference type="GO" id="GO:0042981">
    <property type="term" value="P:regulation of apoptotic process"/>
    <property type="evidence" value="ECO:0007669"/>
    <property type="project" value="InterPro"/>
</dbReference>
<dbReference type="OrthoDB" id="6227903at2759"/>
<dbReference type="EMBL" id="LUCM01002686">
    <property type="protein sequence ID" value="KAA0197000.1"/>
    <property type="molecule type" value="Genomic_DNA"/>
</dbReference>
<feature type="compositionally biased region" description="Basic and acidic residues" evidence="1">
    <location>
        <begin position="290"/>
        <end position="301"/>
    </location>
</feature>
<dbReference type="Gene3D" id="1.10.437.10">
    <property type="entry name" value="Blc2-like"/>
    <property type="match status" value="1"/>
</dbReference>
<dbReference type="Gene3D" id="2.60.40.640">
    <property type="match status" value="1"/>
</dbReference>
<protein>
    <recommendedName>
        <fullName evidence="4">Arrestin C-terminal-like domain-containing protein</fullName>
    </recommendedName>
</protein>
<dbReference type="Gene3D" id="2.60.40.840">
    <property type="match status" value="1"/>
</dbReference>
<dbReference type="InterPro" id="IPR014756">
    <property type="entry name" value="Ig_E-set"/>
</dbReference>
<evidence type="ECO:0000256" key="1">
    <source>
        <dbReference type="SAM" id="MobiDB-lite"/>
    </source>
</evidence>
<keyword evidence="3" id="KW-1185">Reference proteome</keyword>
<organism evidence="2 3">
    <name type="scientific">Fasciolopsis buskii</name>
    <dbReference type="NCBI Taxonomy" id="27845"/>
    <lineage>
        <taxon>Eukaryota</taxon>
        <taxon>Metazoa</taxon>
        <taxon>Spiralia</taxon>
        <taxon>Lophotrochozoa</taxon>
        <taxon>Platyhelminthes</taxon>
        <taxon>Trematoda</taxon>
        <taxon>Digenea</taxon>
        <taxon>Plagiorchiida</taxon>
        <taxon>Echinostomata</taxon>
        <taxon>Echinostomatoidea</taxon>
        <taxon>Fasciolidae</taxon>
        <taxon>Fasciolopsis</taxon>
    </lineage>
</organism>
<evidence type="ECO:0000313" key="2">
    <source>
        <dbReference type="EMBL" id="KAA0197000.1"/>
    </source>
</evidence>